<dbReference type="SUPFAM" id="SSF52058">
    <property type="entry name" value="L domain-like"/>
    <property type="match status" value="1"/>
</dbReference>
<proteinExistence type="predicted"/>
<gene>
    <name evidence="1" type="ORF">RND71_015603</name>
</gene>
<dbReference type="Gene3D" id="3.80.10.10">
    <property type="entry name" value="Ribonuclease Inhibitor"/>
    <property type="match status" value="1"/>
</dbReference>
<evidence type="ECO:0000313" key="1">
    <source>
        <dbReference type="EMBL" id="KAK4364245.1"/>
    </source>
</evidence>
<name>A0AAE1S657_9SOLA</name>
<organism evidence="1 2">
    <name type="scientific">Anisodus tanguticus</name>
    <dbReference type="NCBI Taxonomy" id="243964"/>
    <lineage>
        <taxon>Eukaryota</taxon>
        <taxon>Viridiplantae</taxon>
        <taxon>Streptophyta</taxon>
        <taxon>Embryophyta</taxon>
        <taxon>Tracheophyta</taxon>
        <taxon>Spermatophyta</taxon>
        <taxon>Magnoliopsida</taxon>
        <taxon>eudicotyledons</taxon>
        <taxon>Gunneridae</taxon>
        <taxon>Pentapetalae</taxon>
        <taxon>asterids</taxon>
        <taxon>lamiids</taxon>
        <taxon>Solanales</taxon>
        <taxon>Solanaceae</taxon>
        <taxon>Solanoideae</taxon>
        <taxon>Hyoscyameae</taxon>
        <taxon>Anisodus</taxon>
    </lineage>
</organism>
<accession>A0AAE1S657</accession>
<protein>
    <submittedName>
        <fullName evidence="1">Uncharacterized protein</fullName>
    </submittedName>
</protein>
<reference evidence="1" key="1">
    <citation type="submission" date="2023-12" db="EMBL/GenBank/DDBJ databases">
        <title>Genome assembly of Anisodus tanguticus.</title>
        <authorList>
            <person name="Wang Y.-J."/>
        </authorList>
    </citation>
    <scope>NUCLEOTIDE SEQUENCE</scope>
    <source>
        <strain evidence="1">KB-2021</strain>
        <tissue evidence="1">Leaf</tissue>
    </source>
</reference>
<dbReference type="Proteomes" id="UP001291623">
    <property type="component" value="Unassembled WGS sequence"/>
</dbReference>
<evidence type="ECO:0000313" key="2">
    <source>
        <dbReference type="Proteomes" id="UP001291623"/>
    </source>
</evidence>
<dbReference type="PANTHER" id="PTHR15140:SF41">
    <property type="entry name" value="DISEASE RESISTANCE PROTEIN RF45 ISOFORM X1-RELATED"/>
    <property type="match status" value="1"/>
</dbReference>
<sequence>MEDVAKDFLNELIRRSLIQVADTLWQEVTECRIYLSTSGSCRKKGIRDDESVPATEYLSSCQKLQKLWLDGRIEKLPLSYPFPNSITVMVLVNLELMEDSMPILGMFPNLRNLGLVAAYKGKEITCNDNNFCQLEFLRLDSLQNLERWHLDTSAMPLIKGLGIHDCPKLKEIPELIKDVHVGS</sequence>
<comment type="caution">
    <text evidence="1">The sequence shown here is derived from an EMBL/GenBank/DDBJ whole genome shotgun (WGS) entry which is preliminary data.</text>
</comment>
<dbReference type="AlphaFoldDB" id="A0AAE1S657"/>
<dbReference type="PANTHER" id="PTHR15140">
    <property type="entry name" value="TUBULIN-SPECIFIC CHAPERONE E"/>
    <property type="match status" value="1"/>
</dbReference>
<dbReference type="InterPro" id="IPR032675">
    <property type="entry name" value="LRR_dom_sf"/>
</dbReference>
<keyword evidence="2" id="KW-1185">Reference proteome</keyword>
<dbReference type="EMBL" id="JAVYJV010000008">
    <property type="protein sequence ID" value="KAK4364245.1"/>
    <property type="molecule type" value="Genomic_DNA"/>
</dbReference>